<evidence type="ECO:0000313" key="3">
    <source>
        <dbReference type="EMBL" id="TCV97799.1"/>
    </source>
</evidence>
<keyword evidence="4" id="KW-1185">Reference proteome</keyword>
<feature type="transmembrane region" description="Helical" evidence="1">
    <location>
        <begin position="314"/>
        <end position="334"/>
    </location>
</feature>
<protein>
    <submittedName>
        <fullName evidence="3">CHASE2 domain-containing sensor protein</fullName>
    </submittedName>
</protein>
<organism evidence="3 4">
    <name type="scientific">Luteibacter rhizovicinus</name>
    <dbReference type="NCBI Taxonomy" id="242606"/>
    <lineage>
        <taxon>Bacteria</taxon>
        <taxon>Pseudomonadati</taxon>
        <taxon>Pseudomonadota</taxon>
        <taxon>Gammaproteobacteria</taxon>
        <taxon>Lysobacterales</taxon>
        <taxon>Rhodanobacteraceae</taxon>
        <taxon>Luteibacter</taxon>
    </lineage>
</organism>
<reference evidence="3 4" key="1">
    <citation type="submission" date="2019-03" db="EMBL/GenBank/DDBJ databases">
        <title>Above-ground endophytic microbial communities from plants in different locations in the United States.</title>
        <authorList>
            <person name="Frank C."/>
        </authorList>
    </citation>
    <scope>NUCLEOTIDE SEQUENCE [LARGE SCALE GENOMIC DNA]</scope>
    <source>
        <strain evidence="3 4">LP_13_YM</strain>
    </source>
</reference>
<feature type="transmembrane region" description="Helical" evidence="1">
    <location>
        <begin position="341"/>
        <end position="359"/>
    </location>
</feature>
<dbReference type="AlphaFoldDB" id="A0A4V2W501"/>
<feature type="domain" description="CHASE2" evidence="2">
    <location>
        <begin position="42"/>
        <end position="332"/>
    </location>
</feature>
<comment type="caution">
    <text evidence="3">The sequence shown here is derived from an EMBL/GenBank/DDBJ whole genome shotgun (WGS) entry which is preliminary data.</text>
</comment>
<evidence type="ECO:0000256" key="1">
    <source>
        <dbReference type="SAM" id="Phobius"/>
    </source>
</evidence>
<keyword evidence="1" id="KW-0812">Transmembrane</keyword>
<accession>A0A4V2W501</accession>
<feature type="transmembrane region" description="Helical" evidence="1">
    <location>
        <begin position="12"/>
        <end position="38"/>
    </location>
</feature>
<evidence type="ECO:0000259" key="2">
    <source>
        <dbReference type="SMART" id="SM01080"/>
    </source>
</evidence>
<keyword evidence="1" id="KW-0472">Membrane</keyword>
<proteinExistence type="predicted"/>
<sequence length="396" mass="43258">MPRQSTMRSDQPVVDSLAVLGRVLIWMIGVASLTLIMASGAATRLDNTFYDLHMHHWSYRTGDAVVIVAIDAKSLSRLGNWPWPRAVHARLLDRLTDAGVRGVGIDITMAEPDINHPENDRALAQAIRRNGHVAMPVFAEAAELGGTLEEMLPTQEIASEASAFGHVDAAKDDDGVIRGAYLKAGLGRPYWPALALVVYDMDRETQKPVLPSLHRPDTDTESPYQWMRDDYVLLHFAGPAGSFDQVSYVDVLEGHVSPELLKGRWVFVGATASGLGDLLDTSASGGDERMPGVEYQANLLESVENASTLTPLNFTSQFVVGAALLTLPLLLYGLPGFRQMWTIALVALLACFGTSVALLRMVGWWWPPLSCVIVMAVGLGVFSALRKFRDRHNASR</sequence>
<name>A0A4V2W501_9GAMM</name>
<evidence type="ECO:0000313" key="4">
    <source>
        <dbReference type="Proteomes" id="UP000295645"/>
    </source>
</evidence>
<dbReference type="EMBL" id="SMCS01000001">
    <property type="protein sequence ID" value="TCV97799.1"/>
    <property type="molecule type" value="Genomic_DNA"/>
</dbReference>
<dbReference type="Proteomes" id="UP000295645">
    <property type="component" value="Unassembled WGS sequence"/>
</dbReference>
<dbReference type="Pfam" id="PF05226">
    <property type="entry name" value="CHASE2"/>
    <property type="match status" value="1"/>
</dbReference>
<dbReference type="InterPro" id="IPR007890">
    <property type="entry name" value="CHASE2"/>
</dbReference>
<keyword evidence="1" id="KW-1133">Transmembrane helix</keyword>
<dbReference type="SMART" id="SM01080">
    <property type="entry name" value="CHASE2"/>
    <property type="match status" value="1"/>
</dbReference>
<feature type="transmembrane region" description="Helical" evidence="1">
    <location>
        <begin position="365"/>
        <end position="385"/>
    </location>
</feature>
<gene>
    <name evidence="3" type="ORF">EC912_101816</name>
</gene>